<evidence type="ECO:0000313" key="2">
    <source>
        <dbReference type="Proteomes" id="UP001371456"/>
    </source>
</evidence>
<evidence type="ECO:0000313" key="1">
    <source>
        <dbReference type="EMBL" id="KAK6779398.1"/>
    </source>
</evidence>
<dbReference type="EMBL" id="JBANQN010000009">
    <property type="protein sequence ID" value="KAK6779398.1"/>
    <property type="molecule type" value="Genomic_DNA"/>
</dbReference>
<keyword evidence="2" id="KW-1185">Reference proteome</keyword>
<organism evidence="1 2">
    <name type="scientific">Solanum bulbocastanum</name>
    <name type="common">Wild potato</name>
    <dbReference type="NCBI Taxonomy" id="147425"/>
    <lineage>
        <taxon>Eukaryota</taxon>
        <taxon>Viridiplantae</taxon>
        <taxon>Streptophyta</taxon>
        <taxon>Embryophyta</taxon>
        <taxon>Tracheophyta</taxon>
        <taxon>Spermatophyta</taxon>
        <taxon>Magnoliopsida</taxon>
        <taxon>eudicotyledons</taxon>
        <taxon>Gunneridae</taxon>
        <taxon>Pentapetalae</taxon>
        <taxon>asterids</taxon>
        <taxon>lamiids</taxon>
        <taxon>Solanales</taxon>
        <taxon>Solanaceae</taxon>
        <taxon>Solanoideae</taxon>
        <taxon>Solaneae</taxon>
        <taxon>Solanum</taxon>
    </lineage>
</organism>
<reference evidence="1 2" key="1">
    <citation type="submission" date="2024-02" db="EMBL/GenBank/DDBJ databases">
        <title>de novo genome assembly of Solanum bulbocastanum strain 11H21.</title>
        <authorList>
            <person name="Hosaka A.J."/>
        </authorList>
    </citation>
    <scope>NUCLEOTIDE SEQUENCE [LARGE SCALE GENOMIC DNA]</scope>
    <source>
        <tissue evidence="1">Young leaves</tissue>
    </source>
</reference>
<gene>
    <name evidence="1" type="ORF">RDI58_021582</name>
</gene>
<sequence>MFDMLTSLIIHMDSHPKVSSYVPD</sequence>
<comment type="caution">
    <text evidence="1">The sequence shown here is derived from an EMBL/GenBank/DDBJ whole genome shotgun (WGS) entry which is preliminary data.</text>
</comment>
<proteinExistence type="predicted"/>
<name>A0AAN8Y7B2_SOLBU</name>
<dbReference type="Proteomes" id="UP001371456">
    <property type="component" value="Unassembled WGS sequence"/>
</dbReference>
<dbReference type="AlphaFoldDB" id="A0AAN8Y7B2"/>
<accession>A0AAN8Y7B2</accession>
<protein>
    <submittedName>
        <fullName evidence="1">Uncharacterized protein</fullName>
    </submittedName>
</protein>